<dbReference type="Proteomes" id="UP000422569">
    <property type="component" value="Chromosome"/>
</dbReference>
<keyword evidence="9" id="KW-0902">Two-component regulatory system</keyword>
<dbReference type="GO" id="GO:0000155">
    <property type="term" value="F:phosphorelay sensor kinase activity"/>
    <property type="evidence" value="ECO:0007669"/>
    <property type="project" value="InterPro"/>
</dbReference>
<dbReference type="Pfam" id="PF02518">
    <property type="entry name" value="HATPase_c"/>
    <property type="match status" value="1"/>
</dbReference>
<comment type="subcellular location">
    <subcellularLocation>
        <location evidence="2">Membrane</location>
        <topology evidence="2">Multi-pass membrane protein</topology>
    </subcellularLocation>
</comment>
<feature type="transmembrane region" description="Helical" evidence="11">
    <location>
        <begin position="176"/>
        <end position="194"/>
    </location>
</feature>
<evidence type="ECO:0000256" key="4">
    <source>
        <dbReference type="ARBA" id="ARBA00022553"/>
    </source>
</evidence>
<dbReference type="PANTHER" id="PTHR45436">
    <property type="entry name" value="SENSOR HISTIDINE KINASE YKOH"/>
    <property type="match status" value="1"/>
</dbReference>
<evidence type="ECO:0000313" key="14">
    <source>
        <dbReference type="Proteomes" id="UP000422569"/>
    </source>
</evidence>
<dbReference type="InterPro" id="IPR004358">
    <property type="entry name" value="Sig_transdc_His_kin-like_C"/>
</dbReference>
<dbReference type="InterPro" id="IPR050428">
    <property type="entry name" value="TCS_sensor_his_kinase"/>
</dbReference>
<keyword evidence="5" id="KW-0808">Transferase</keyword>
<dbReference type="PANTHER" id="PTHR45436:SF15">
    <property type="entry name" value="SENSOR HISTIDINE KINASE CUSS"/>
    <property type="match status" value="1"/>
</dbReference>
<evidence type="ECO:0000256" key="11">
    <source>
        <dbReference type="SAM" id="Phobius"/>
    </source>
</evidence>
<dbReference type="PRINTS" id="PR00344">
    <property type="entry name" value="BCTRLSENSOR"/>
</dbReference>
<reference evidence="13 14" key="1">
    <citation type="submission" date="2019-09" db="EMBL/GenBank/DDBJ databases">
        <title>Isolation and complete genome sequencing of Methylocystis species.</title>
        <authorList>
            <person name="Rumah B.L."/>
            <person name="Stead C.E."/>
            <person name="Stevens B.C."/>
            <person name="Minton N.P."/>
            <person name="Grosse-Honebrink A."/>
            <person name="Zhang Y."/>
        </authorList>
    </citation>
    <scope>NUCLEOTIDE SEQUENCE [LARGE SCALE GENOMIC DNA]</scope>
    <source>
        <strain evidence="13 14">BRCS2</strain>
    </source>
</reference>
<dbReference type="InterPro" id="IPR003594">
    <property type="entry name" value="HATPase_dom"/>
</dbReference>
<comment type="catalytic activity">
    <reaction evidence="1">
        <text>ATP + protein L-histidine = ADP + protein N-phospho-L-histidine.</text>
        <dbReference type="EC" id="2.7.13.3"/>
    </reaction>
</comment>
<dbReference type="InterPro" id="IPR005467">
    <property type="entry name" value="His_kinase_dom"/>
</dbReference>
<dbReference type="SUPFAM" id="SSF55874">
    <property type="entry name" value="ATPase domain of HSP90 chaperone/DNA topoisomerase II/histidine kinase"/>
    <property type="match status" value="1"/>
</dbReference>
<dbReference type="SMART" id="SM00387">
    <property type="entry name" value="HATPase_c"/>
    <property type="match status" value="1"/>
</dbReference>
<sequence>MWLHSLKSRLILYWILGSLLAYFSTPVTVQIPLAFFWGRDHRQALEVWTTKHARDIVVDALRRGSDGKLYVESTERLRRHQQRNPDFRFAVFDPHDGALLPGSSEELAAHFKPLMGDVEVFGSLFHLTDDANVNARGYVRTTLTRYGKLGTIVYGSNFHWDDVFYQLNAYVVAENLLAYAPLCALISLIGFFVVRGSLAPLRVAAANIRKINIDTLNWQAANADLPSEILPFVEEVNAAFQRVRDGVARQRRFTANSAHELRTPIAILCARLDKMADGPLKVELQHDATRIKTILEQLLVLAQLEERGDGKAPPELDLRSAILTTIADLMPIAYQNDRQIEFDAPDDPVLVYAYRWAVESVVTNLIENAMRVEPSNGLVIVRLTSDAIVEVVDHGEGIAPQDREMIFEPFWRKSDATPGTGLGLAIAKELIEKQGGRLWVVETPGGGATFKLAFAPRQMTAARCVSTPVRPKPIANA</sequence>
<gene>
    <name evidence="13" type="ORF">F7D14_08560</name>
</gene>
<dbReference type="InterPro" id="IPR003661">
    <property type="entry name" value="HisK_dim/P_dom"/>
</dbReference>
<dbReference type="InterPro" id="IPR036097">
    <property type="entry name" value="HisK_dim/P_sf"/>
</dbReference>
<accession>A0A6B8M554</accession>
<evidence type="ECO:0000256" key="9">
    <source>
        <dbReference type="ARBA" id="ARBA00023012"/>
    </source>
</evidence>
<name>A0A6B8M554_9HYPH</name>
<evidence type="ECO:0000256" key="3">
    <source>
        <dbReference type="ARBA" id="ARBA00012438"/>
    </source>
</evidence>
<keyword evidence="14" id="KW-1185">Reference proteome</keyword>
<keyword evidence="10 11" id="KW-0472">Membrane</keyword>
<evidence type="ECO:0000256" key="5">
    <source>
        <dbReference type="ARBA" id="ARBA00022679"/>
    </source>
</evidence>
<dbReference type="RefSeq" id="WP_016921392.1">
    <property type="nucleotide sequence ID" value="NZ_CP044331.1"/>
</dbReference>
<keyword evidence="7 13" id="KW-0418">Kinase</keyword>
<dbReference type="EMBL" id="CP044331">
    <property type="protein sequence ID" value="QGM97506.1"/>
    <property type="molecule type" value="Genomic_DNA"/>
</dbReference>
<keyword evidence="6 11" id="KW-0812">Transmembrane</keyword>
<feature type="domain" description="Histidine kinase" evidence="12">
    <location>
        <begin position="256"/>
        <end position="458"/>
    </location>
</feature>
<dbReference type="AlphaFoldDB" id="A0A6B8M554"/>
<dbReference type="SUPFAM" id="SSF47384">
    <property type="entry name" value="Homodimeric domain of signal transducing histidine kinase"/>
    <property type="match status" value="1"/>
</dbReference>
<protein>
    <recommendedName>
        <fullName evidence="3">histidine kinase</fullName>
        <ecNumber evidence="3">2.7.13.3</ecNumber>
    </recommendedName>
</protein>
<evidence type="ECO:0000256" key="8">
    <source>
        <dbReference type="ARBA" id="ARBA00022989"/>
    </source>
</evidence>
<keyword evidence="8 11" id="KW-1133">Transmembrane helix</keyword>
<feature type="transmembrane region" description="Helical" evidence="11">
    <location>
        <begin position="12"/>
        <end position="37"/>
    </location>
</feature>
<dbReference type="PROSITE" id="PS50109">
    <property type="entry name" value="HIS_KIN"/>
    <property type="match status" value="1"/>
</dbReference>
<evidence type="ECO:0000313" key="13">
    <source>
        <dbReference type="EMBL" id="QGM97506.1"/>
    </source>
</evidence>
<evidence type="ECO:0000256" key="2">
    <source>
        <dbReference type="ARBA" id="ARBA00004141"/>
    </source>
</evidence>
<evidence type="ECO:0000259" key="12">
    <source>
        <dbReference type="PROSITE" id="PS50109"/>
    </source>
</evidence>
<dbReference type="Gene3D" id="1.10.287.130">
    <property type="match status" value="1"/>
</dbReference>
<evidence type="ECO:0000256" key="10">
    <source>
        <dbReference type="ARBA" id="ARBA00023136"/>
    </source>
</evidence>
<dbReference type="EC" id="2.7.13.3" evidence="3"/>
<evidence type="ECO:0000256" key="1">
    <source>
        <dbReference type="ARBA" id="ARBA00000085"/>
    </source>
</evidence>
<evidence type="ECO:0000256" key="6">
    <source>
        <dbReference type="ARBA" id="ARBA00022692"/>
    </source>
</evidence>
<evidence type="ECO:0000256" key="7">
    <source>
        <dbReference type="ARBA" id="ARBA00022777"/>
    </source>
</evidence>
<dbReference type="SMART" id="SM00388">
    <property type="entry name" value="HisKA"/>
    <property type="match status" value="1"/>
</dbReference>
<dbReference type="CDD" id="cd00082">
    <property type="entry name" value="HisKA"/>
    <property type="match status" value="1"/>
</dbReference>
<dbReference type="InterPro" id="IPR036890">
    <property type="entry name" value="HATPase_C_sf"/>
</dbReference>
<proteinExistence type="predicted"/>
<dbReference type="KEGG" id="mpar:F7D14_08560"/>
<organism evidence="13 14">
    <name type="scientific">Methylocystis parvus</name>
    <dbReference type="NCBI Taxonomy" id="134"/>
    <lineage>
        <taxon>Bacteria</taxon>
        <taxon>Pseudomonadati</taxon>
        <taxon>Pseudomonadota</taxon>
        <taxon>Alphaproteobacteria</taxon>
        <taxon>Hyphomicrobiales</taxon>
        <taxon>Methylocystaceae</taxon>
        <taxon>Methylocystis</taxon>
    </lineage>
</organism>
<dbReference type="GO" id="GO:0005886">
    <property type="term" value="C:plasma membrane"/>
    <property type="evidence" value="ECO:0007669"/>
    <property type="project" value="TreeGrafter"/>
</dbReference>
<dbReference type="Gene3D" id="3.30.565.10">
    <property type="entry name" value="Histidine kinase-like ATPase, C-terminal domain"/>
    <property type="match status" value="1"/>
</dbReference>
<keyword evidence="4" id="KW-0597">Phosphoprotein</keyword>